<dbReference type="Proteomes" id="UP000187406">
    <property type="component" value="Unassembled WGS sequence"/>
</dbReference>
<dbReference type="GO" id="GO:0016020">
    <property type="term" value="C:membrane"/>
    <property type="evidence" value="ECO:0007669"/>
    <property type="project" value="UniProtKB-SubCell"/>
</dbReference>
<dbReference type="PANTHER" id="PTHR47830">
    <property type="entry name" value="OS11G0534100 PROTEIN"/>
    <property type="match status" value="1"/>
</dbReference>
<dbReference type="Pfam" id="PF04819">
    <property type="entry name" value="DUF716"/>
    <property type="match status" value="1"/>
</dbReference>
<evidence type="ECO:0000256" key="1">
    <source>
        <dbReference type="ARBA" id="ARBA00004141"/>
    </source>
</evidence>
<evidence type="ECO:0000256" key="3">
    <source>
        <dbReference type="ARBA" id="ARBA00022692"/>
    </source>
</evidence>
<comment type="similarity">
    <text evidence="2">Belongs to the TMEM45 family.</text>
</comment>
<evidence type="ECO:0000313" key="8">
    <source>
        <dbReference type="Proteomes" id="UP000187406"/>
    </source>
</evidence>
<dbReference type="OrthoDB" id="1842378at2759"/>
<feature type="transmembrane region" description="Helical" evidence="6">
    <location>
        <begin position="115"/>
        <end position="132"/>
    </location>
</feature>
<evidence type="ECO:0000313" key="7">
    <source>
        <dbReference type="EMBL" id="GAV70616.1"/>
    </source>
</evidence>
<name>A0A1Q3BRH6_CEPFO</name>
<comment type="subcellular location">
    <subcellularLocation>
        <location evidence="1">Membrane</location>
        <topology evidence="1">Multi-pass membrane protein</topology>
    </subcellularLocation>
</comment>
<keyword evidence="4 6" id="KW-1133">Transmembrane helix</keyword>
<proteinExistence type="inferred from homology"/>
<dbReference type="InParanoid" id="A0A1Q3BRH6"/>
<comment type="caution">
    <text evidence="7">The sequence shown here is derived from an EMBL/GenBank/DDBJ whole genome shotgun (WGS) entry which is preliminary data.</text>
</comment>
<evidence type="ECO:0000256" key="4">
    <source>
        <dbReference type="ARBA" id="ARBA00022989"/>
    </source>
</evidence>
<feature type="transmembrane region" description="Helical" evidence="6">
    <location>
        <begin position="144"/>
        <end position="163"/>
    </location>
</feature>
<protein>
    <submittedName>
        <fullName evidence="7">DUF716 domain-containing protein</fullName>
    </submittedName>
</protein>
<dbReference type="InterPro" id="IPR006904">
    <property type="entry name" value="DUF716"/>
</dbReference>
<accession>A0A1Q3BRH6</accession>
<dbReference type="EMBL" id="BDDD01000827">
    <property type="protein sequence ID" value="GAV70616.1"/>
    <property type="molecule type" value="Genomic_DNA"/>
</dbReference>
<evidence type="ECO:0000256" key="2">
    <source>
        <dbReference type="ARBA" id="ARBA00006948"/>
    </source>
</evidence>
<dbReference type="STRING" id="3775.A0A1Q3BRH6"/>
<feature type="transmembrane region" description="Helical" evidence="6">
    <location>
        <begin position="84"/>
        <end position="103"/>
    </location>
</feature>
<keyword evidence="5 6" id="KW-0472">Membrane</keyword>
<keyword evidence="3 6" id="KW-0812">Transmembrane</keyword>
<evidence type="ECO:0000256" key="5">
    <source>
        <dbReference type="ARBA" id="ARBA00023136"/>
    </source>
</evidence>
<evidence type="ECO:0000256" key="6">
    <source>
        <dbReference type="SAM" id="Phobius"/>
    </source>
</evidence>
<feature type="transmembrane region" description="Helical" evidence="6">
    <location>
        <begin position="231"/>
        <end position="255"/>
    </location>
</feature>
<sequence length="291" mass="31964">MASPAAHVTAFLFLFPTGLCRLFRSSSLYLQNPSLYASKSCYLSNPKYKNLHLYILCIALPIASFSEFFLFLTLSAHPTYTFSLFHQCLSLFFFWVLLILFISREFLDPSAINDGLLFVYAAIAFLVEYSAIGKGVAHFGVGGVVYDLLGKLTLVCAGCCFVLSLKPASFWADFVLSCGLVFKGTWVLQAGLNLYTDVFGFKGCRKITVLPSRDSADVVCDLKEDGLRGVALVNLLFVVHAILILVLGLVVFGLLSSYKNLRCDEASGPLLAELNSESIRMLAGHADLEIE</sequence>
<keyword evidence="8" id="KW-1185">Reference proteome</keyword>
<dbReference type="PANTHER" id="PTHR47830:SF2">
    <property type="entry name" value="PROTEIN, PUTATIVE-RELATED"/>
    <property type="match status" value="1"/>
</dbReference>
<dbReference type="AlphaFoldDB" id="A0A1Q3BRH6"/>
<organism evidence="7 8">
    <name type="scientific">Cephalotus follicularis</name>
    <name type="common">Albany pitcher plant</name>
    <dbReference type="NCBI Taxonomy" id="3775"/>
    <lineage>
        <taxon>Eukaryota</taxon>
        <taxon>Viridiplantae</taxon>
        <taxon>Streptophyta</taxon>
        <taxon>Embryophyta</taxon>
        <taxon>Tracheophyta</taxon>
        <taxon>Spermatophyta</taxon>
        <taxon>Magnoliopsida</taxon>
        <taxon>eudicotyledons</taxon>
        <taxon>Gunneridae</taxon>
        <taxon>Pentapetalae</taxon>
        <taxon>rosids</taxon>
        <taxon>fabids</taxon>
        <taxon>Oxalidales</taxon>
        <taxon>Cephalotaceae</taxon>
        <taxon>Cephalotus</taxon>
    </lineage>
</organism>
<feature type="transmembrane region" description="Helical" evidence="6">
    <location>
        <begin position="170"/>
        <end position="188"/>
    </location>
</feature>
<feature type="transmembrane region" description="Helical" evidence="6">
    <location>
        <begin position="6"/>
        <end position="30"/>
    </location>
</feature>
<feature type="transmembrane region" description="Helical" evidence="6">
    <location>
        <begin position="51"/>
        <end position="72"/>
    </location>
</feature>
<gene>
    <name evidence="7" type="ORF">CFOL_v3_14114</name>
</gene>
<reference evidence="8" key="1">
    <citation type="submission" date="2016-04" db="EMBL/GenBank/DDBJ databases">
        <title>Cephalotus genome sequencing.</title>
        <authorList>
            <person name="Fukushima K."/>
            <person name="Hasebe M."/>
            <person name="Fang X."/>
        </authorList>
    </citation>
    <scope>NUCLEOTIDE SEQUENCE [LARGE SCALE GENOMIC DNA]</scope>
    <source>
        <strain evidence="8">cv. St1</strain>
    </source>
</reference>